<evidence type="ECO:0000313" key="1">
    <source>
        <dbReference type="EMBL" id="KAJ8735873.1"/>
    </source>
</evidence>
<dbReference type="EMBL" id="JARGEI010000002">
    <property type="protein sequence ID" value="KAJ8735873.1"/>
    <property type="molecule type" value="Genomic_DNA"/>
</dbReference>
<organism evidence="1 2">
    <name type="scientific">Mythimna separata</name>
    <name type="common">Oriental armyworm</name>
    <name type="synonym">Pseudaletia separata</name>
    <dbReference type="NCBI Taxonomy" id="271217"/>
    <lineage>
        <taxon>Eukaryota</taxon>
        <taxon>Metazoa</taxon>
        <taxon>Ecdysozoa</taxon>
        <taxon>Arthropoda</taxon>
        <taxon>Hexapoda</taxon>
        <taxon>Insecta</taxon>
        <taxon>Pterygota</taxon>
        <taxon>Neoptera</taxon>
        <taxon>Endopterygota</taxon>
        <taxon>Lepidoptera</taxon>
        <taxon>Glossata</taxon>
        <taxon>Ditrysia</taxon>
        <taxon>Noctuoidea</taxon>
        <taxon>Noctuidae</taxon>
        <taxon>Noctuinae</taxon>
        <taxon>Hadenini</taxon>
        <taxon>Mythimna</taxon>
    </lineage>
</organism>
<comment type="caution">
    <text evidence="1">The sequence shown here is derived from an EMBL/GenBank/DDBJ whole genome shotgun (WGS) entry which is preliminary data.</text>
</comment>
<reference evidence="1" key="1">
    <citation type="submission" date="2023-03" db="EMBL/GenBank/DDBJ databases">
        <title>Chromosome-level genomes of two armyworms, Mythimna separata and Mythimna loreyi, provide insights into the biosynthesis and reception of sex pheromones.</title>
        <authorList>
            <person name="Zhao H."/>
        </authorList>
    </citation>
    <scope>NUCLEOTIDE SEQUENCE</scope>
    <source>
        <strain evidence="1">BeijingLab</strain>
        <tissue evidence="1">Pupa</tissue>
    </source>
</reference>
<proteinExistence type="predicted"/>
<accession>A0AAD7Z173</accession>
<protein>
    <submittedName>
        <fullName evidence="1">Uncharacterized protein</fullName>
    </submittedName>
</protein>
<sequence>MILCYLIAFYIKHVIVPLLDQSLWIIQTNVYHDCILITRLRTIKCYLLCIKRIAQKIEFCIKTFGNFLESIVCITPSKHKATKMKSLLIIASFVALAVAGPVHRDNIIASPAIVDFEPVAVGPAIVPQPIAVGPAIIEAEPISVGPAMIDFEPVAVGPVIVEAEPIEPTPVHVVEEAPNAPIPPFVQIILNINGVSHVIDAPISPVVDAIVPTPINVVEDAVDPVQVVEVAPEPVHVVEAAPEPVAIGAPQLPIPVAVLPEALN</sequence>
<keyword evidence="2" id="KW-1185">Reference proteome</keyword>
<dbReference type="AlphaFoldDB" id="A0AAD7Z173"/>
<evidence type="ECO:0000313" key="2">
    <source>
        <dbReference type="Proteomes" id="UP001231518"/>
    </source>
</evidence>
<gene>
    <name evidence="1" type="ORF">PYW07_007493</name>
</gene>
<dbReference type="Proteomes" id="UP001231518">
    <property type="component" value="Chromosome 2"/>
</dbReference>
<name>A0AAD7Z173_MYTSE</name>